<dbReference type="OrthoDB" id="3219396at2759"/>
<dbReference type="EMBL" id="MU006562">
    <property type="protein sequence ID" value="KAF2751310.1"/>
    <property type="molecule type" value="Genomic_DNA"/>
</dbReference>
<keyword evidence="3" id="KW-1185">Reference proteome</keyword>
<dbReference type="GO" id="GO:0000209">
    <property type="term" value="P:protein polyubiquitination"/>
    <property type="evidence" value="ECO:0007669"/>
    <property type="project" value="TreeGrafter"/>
</dbReference>
<dbReference type="Pfam" id="PF12937">
    <property type="entry name" value="F-box-like"/>
    <property type="match status" value="1"/>
</dbReference>
<dbReference type="SUPFAM" id="SSF82171">
    <property type="entry name" value="DPP6 N-terminal domain-like"/>
    <property type="match status" value="1"/>
</dbReference>
<dbReference type="Gene3D" id="1.20.1280.50">
    <property type="match status" value="1"/>
</dbReference>
<dbReference type="InterPro" id="IPR036047">
    <property type="entry name" value="F-box-like_dom_sf"/>
</dbReference>
<gene>
    <name evidence="2" type="ORF">M011DRAFT_436303</name>
</gene>
<dbReference type="InterPro" id="IPR039719">
    <property type="entry name" value="FBXO28"/>
</dbReference>
<dbReference type="Proteomes" id="UP000799440">
    <property type="component" value="Unassembled WGS sequence"/>
</dbReference>
<name>A0A6A6VP10_9PLEO</name>
<sequence>MLASMQSLPDELIIHILSYLEPAELATFQLVSKTCLKLGRDKLLWKTKCFENSATERRRRRQQLDIPANTDPRLTELLRAANSITSTLSTPTSSSPALLNRKPPSVKKIHLANWDPSYPSESTDFYQEYIQRHAPCSLSWFQHASYGHRDDNLHHEATGAGILFDSEDLADKLIAPLEDGSISIWDVGSTPNRGLITARSAPGILANRGLDLDYETRFRQSQAIMTDTGAVECVSIDSVQKKGFFSTQNTLNEVDLHTLQVISRTPYPFPIHALSEARHPTPLTIGTMWTLHLHDTRTSPKQQIRTELIGGTPSPTTSILPSGTGSHVSLSQPGPQSILHIPASLRWNTTGDVWVGGRFTSFLSFDRRFFPRLNGTLHSGAKTSSLAAIPYPFIPPTLRSPHPRAGNAAFQETKSKPGLTLISAGSYKGKGSLELYSLPREASPTTTPLLLPSYYHNRQTASSSGLLSVTPHGARLVFSDGNGNLKWVERDGSTPVRTLNINDVNTSRPQTRTREAGAGQVEAGREDFVRKILPAVDMSLMATMRGERRNVPVGRDDLVVWTGEGRLGMVGFGGEGFDVSGIEDEAKEEEVRVLRERERGYGIQMRRALEQQARELRWLRGYGL</sequence>
<evidence type="ECO:0000313" key="2">
    <source>
        <dbReference type="EMBL" id="KAF2751310.1"/>
    </source>
</evidence>
<organism evidence="2 3">
    <name type="scientific">Sporormia fimetaria CBS 119925</name>
    <dbReference type="NCBI Taxonomy" id="1340428"/>
    <lineage>
        <taxon>Eukaryota</taxon>
        <taxon>Fungi</taxon>
        <taxon>Dikarya</taxon>
        <taxon>Ascomycota</taxon>
        <taxon>Pezizomycotina</taxon>
        <taxon>Dothideomycetes</taxon>
        <taxon>Pleosporomycetidae</taxon>
        <taxon>Pleosporales</taxon>
        <taxon>Sporormiaceae</taxon>
        <taxon>Sporormia</taxon>
    </lineage>
</organism>
<reference evidence="2" key="1">
    <citation type="journal article" date="2020" name="Stud. Mycol.">
        <title>101 Dothideomycetes genomes: a test case for predicting lifestyles and emergence of pathogens.</title>
        <authorList>
            <person name="Haridas S."/>
            <person name="Albert R."/>
            <person name="Binder M."/>
            <person name="Bloem J."/>
            <person name="Labutti K."/>
            <person name="Salamov A."/>
            <person name="Andreopoulos B."/>
            <person name="Baker S."/>
            <person name="Barry K."/>
            <person name="Bills G."/>
            <person name="Bluhm B."/>
            <person name="Cannon C."/>
            <person name="Castanera R."/>
            <person name="Culley D."/>
            <person name="Daum C."/>
            <person name="Ezra D."/>
            <person name="Gonzalez J."/>
            <person name="Henrissat B."/>
            <person name="Kuo A."/>
            <person name="Liang C."/>
            <person name="Lipzen A."/>
            <person name="Lutzoni F."/>
            <person name="Magnuson J."/>
            <person name="Mondo S."/>
            <person name="Nolan M."/>
            <person name="Ohm R."/>
            <person name="Pangilinan J."/>
            <person name="Park H.-J."/>
            <person name="Ramirez L."/>
            <person name="Alfaro M."/>
            <person name="Sun H."/>
            <person name="Tritt A."/>
            <person name="Yoshinaga Y."/>
            <person name="Zwiers L.-H."/>
            <person name="Turgeon B."/>
            <person name="Goodwin S."/>
            <person name="Spatafora J."/>
            <person name="Crous P."/>
            <person name="Grigoriev I."/>
        </authorList>
    </citation>
    <scope>NUCLEOTIDE SEQUENCE</scope>
    <source>
        <strain evidence="2">CBS 119925</strain>
    </source>
</reference>
<feature type="domain" description="F-box" evidence="1">
    <location>
        <begin position="2"/>
        <end position="48"/>
    </location>
</feature>
<protein>
    <recommendedName>
        <fullName evidence="1">F-box domain-containing protein</fullName>
    </recommendedName>
</protein>
<accession>A0A6A6VP10</accession>
<dbReference type="PANTHER" id="PTHR13252">
    <property type="entry name" value="F-BOX ONLY PROTEIN 28"/>
    <property type="match status" value="1"/>
</dbReference>
<dbReference type="InterPro" id="IPR001810">
    <property type="entry name" value="F-box_dom"/>
</dbReference>
<evidence type="ECO:0000313" key="3">
    <source>
        <dbReference type="Proteomes" id="UP000799440"/>
    </source>
</evidence>
<dbReference type="PROSITE" id="PS50181">
    <property type="entry name" value="FBOX"/>
    <property type="match status" value="1"/>
</dbReference>
<dbReference type="PANTHER" id="PTHR13252:SF9">
    <property type="entry name" value="F-BOX ONLY PROTEIN 28"/>
    <property type="match status" value="1"/>
</dbReference>
<proteinExistence type="predicted"/>
<evidence type="ECO:0000259" key="1">
    <source>
        <dbReference type="PROSITE" id="PS50181"/>
    </source>
</evidence>
<dbReference type="SMART" id="SM00256">
    <property type="entry name" value="FBOX"/>
    <property type="match status" value="1"/>
</dbReference>
<dbReference type="SUPFAM" id="SSF81383">
    <property type="entry name" value="F-box domain"/>
    <property type="match status" value="1"/>
</dbReference>
<dbReference type="AlphaFoldDB" id="A0A6A6VP10"/>